<feature type="compositionally biased region" description="Acidic residues" evidence="2">
    <location>
        <begin position="38"/>
        <end position="52"/>
    </location>
</feature>
<sequence>MILQGEDVGALISQERDRHERPVPAAARPAPRRIPEAAYDEEEVYDDYEDDERFAPRTRRPAQVYREAVYADAAPRVKRPEPRVEPRAAYAPRSQTAQPHAAQPQTEQHMSSRDLRRSSIFADRPRADTYEDQNYATASDDLGRVARALEGLGSRIESSESRSATAVRSVSSAVESLLGRLERSEAALEAVAAQTREELHGRLDEQSQEVLSSFEQLARRSEEDRRRSEEDRRRIEEDRLRLEEDRRRTEQDNELFVDRLEKAERQIGAQAERLEGLSGHVREERERMAKIEAGLKNNQTIETVKAVESALGKLANQLYEGDVRTRETVKDIRTDMVTLSHRLAQMETRDPERAAQGVIDKVVSRMAERLEAAEAQTSGAIKTLETAFRNLEGRLSRAEERGDVSDPEAARSLTQLAAELSRRVEENRQELLGVLNAPNRDGVEAVAARFEARLEQVERRQAAALERMGQEIVRMAGTFDRRVKSVEEANSAGLTRLGVEVTRVAETVETRANRTETSHAQALERLGGEIARISERLTAKLQDTERRTTQVLSGIGQEFEQQRDQSKNDLAERIRQSEERTAKLLEDTRARIDQKLAQVQKQTLLSEAVTKPAPAPARDELPSPFAPAPVTAPAAEIETKPFGQFSGGFEDEAEAPVATPAPLRQAPVADDKVDLTGRLLHSVTDFKPEFDPFEDGDDEDFSAELMNSPLRQRNQPVPAPAPVQDHAPDLDDSDDHDPFADIDMSRKTAPRAAAYAARAAAAPQATVPDFHDDEEDAGVSVSTRDALAAARAAVRASMESDDKPLGGLRAGTSRISAAQARAPKAKTGGESTLMKAFKASSLAVVLVGGGIAGTVAIDQMTKGDKEAPTEETPIVAAVVTPEAAAEDTQNQQNLKARYDLAMQQVTARKPGSVDVLKEVANQGYAPAQYVLGQIYGGDKQYGGLVAPDKNEKRKWIRRAAEGGVTEAMYSLGLQFYNGEGGAQDRSAAAMWFRQAAVRGQPDSQYNLGVLYETGVGAPMSPGESYKWYSLAAQDDSNPRNAAEARKAADRLRAQLSDTQLQRQDAAVASFTPITDDGPPLASSAEPRG</sequence>
<dbReference type="InterPro" id="IPR052945">
    <property type="entry name" value="Mitotic_Regulator"/>
</dbReference>
<feature type="region of interest" description="Disordered" evidence="2">
    <location>
        <begin position="1062"/>
        <end position="1088"/>
    </location>
</feature>
<feature type="region of interest" description="Disordered" evidence="2">
    <location>
        <begin position="687"/>
        <end position="747"/>
    </location>
</feature>
<feature type="compositionally biased region" description="Basic and acidic residues" evidence="2">
    <location>
        <begin position="217"/>
        <end position="234"/>
    </location>
</feature>
<evidence type="ECO:0000256" key="1">
    <source>
        <dbReference type="SAM" id="Coils"/>
    </source>
</evidence>
<dbReference type="PANTHER" id="PTHR43628:SF1">
    <property type="entry name" value="CHITIN SYNTHASE REGULATORY FACTOR 2-RELATED"/>
    <property type="match status" value="1"/>
</dbReference>
<feature type="compositionally biased region" description="Basic and acidic residues" evidence="2">
    <location>
        <begin position="736"/>
        <end position="746"/>
    </location>
</feature>
<keyword evidence="4" id="KW-1185">Reference proteome</keyword>
<dbReference type="Proteomes" id="UP000006512">
    <property type="component" value="Unassembled WGS sequence"/>
</dbReference>
<gene>
    <name evidence="3" type="ORF">ABI_09300</name>
</gene>
<feature type="region of interest" description="Disordered" evidence="2">
    <location>
        <begin position="641"/>
        <end position="670"/>
    </location>
</feature>
<feature type="region of interest" description="Disordered" evidence="2">
    <location>
        <begin position="215"/>
        <end position="234"/>
    </location>
</feature>
<feature type="region of interest" description="Disordered" evidence="2">
    <location>
        <begin position="795"/>
        <end position="829"/>
    </location>
</feature>
<dbReference type="AlphaFoldDB" id="F4QGP1"/>
<feature type="coiled-coil region" evidence="1">
    <location>
        <begin position="567"/>
        <end position="602"/>
    </location>
</feature>
<dbReference type="Gene3D" id="1.25.40.10">
    <property type="entry name" value="Tetratricopeptide repeat domain"/>
    <property type="match status" value="1"/>
</dbReference>
<evidence type="ECO:0000313" key="3">
    <source>
        <dbReference type="EMBL" id="EGF92493.1"/>
    </source>
</evidence>
<reference evidence="4" key="1">
    <citation type="submission" date="2011-03" db="EMBL/GenBank/DDBJ databases">
        <title>Draft genome sequence of Brevundimonas diminuta.</title>
        <authorList>
            <person name="Brown P.J.B."/>
            <person name="Buechlein A."/>
            <person name="Hemmerich C."/>
            <person name="Brun Y.V."/>
        </authorList>
    </citation>
    <scope>NUCLEOTIDE SEQUENCE [LARGE SCALE GENOMIC DNA]</scope>
    <source>
        <strain evidence="4">C19</strain>
    </source>
</reference>
<proteinExistence type="predicted"/>
<dbReference type="SUPFAM" id="SSF81901">
    <property type="entry name" value="HCP-like"/>
    <property type="match status" value="1"/>
</dbReference>
<dbReference type="STRING" id="715226.ABI_09300"/>
<dbReference type="SMART" id="SM00671">
    <property type="entry name" value="SEL1"/>
    <property type="match status" value="3"/>
</dbReference>
<dbReference type="Pfam" id="PF08238">
    <property type="entry name" value="Sel1"/>
    <property type="match status" value="3"/>
</dbReference>
<feature type="region of interest" description="Disordered" evidence="2">
    <location>
        <begin position="607"/>
        <end position="629"/>
    </location>
</feature>
<dbReference type="InterPro" id="IPR011990">
    <property type="entry name" value="TPR-like_helical_dom_sf"/>
</dbReference>
<organism evidence="3 4">
    <name type="scientific">Asticcacaulis biprosthecium C19</name>
    <dbReference type="NCBI Taxonomy" id="715226"/>
    <lineage>
        <taxon>Bacteria</taxon>
        <taxon>Pseudomonadati</taxon>
        <taxon>Pseudomonadota</taxon>
        <taxon>Alphaproteobacteria</taxon>
        <taxon>Caulobacterales</taxon>
        <taxon>Caulobacteraceae</taxon>
        <taxon>Asticcacaulis</taxon>
    </lineage>
</organism>
<dbReference type="HOGENOM" id="CLU_300301_0_0_5"/>
<evidence type="ECO:0000256" key="2">
    <source>
        <dbReference type="SAM" id="MobiDB-lite"/>
    </source>
</evidence>
<dbReference type="EMBL" id="GL883077">
    <property type="protein sequence ID" value="EGF92493.1"/>
    <property type="molecule type" value="Genomic_DNA"/>
</dbReference>
<evidence type="ECO:0000313" key="4">
    <source>
        <dbReference type="Proteomes" id="UP000006512"/>
    </source>
</evidence>
<feature type="compositionally biased region" description="Low complexity" evidence="2">
    <location>
        <begin position="87"/>
        <end position="109"/>
    </location>
</feature>
<feature type="compositionally biased region" description="Acidic residues" evidence="2">
    <location>
        <begin position="691"/>
        <end position="702"/>
    </location>
</feature>
<dbReference type="eggNOG" id="COG0790">
    <property type="taxonomic scope" value="Bacteria"/>
</dbReference>
<feature type="region of interest" description="Disordered" evidence="2">
    <location>
        <begin position="1"/>
        <end position="142"/>
    </location>
</feature>
<feature type="compositionally biased region" description="Basic and acidic residues" evidence="2">
    <location>
        <begin position="110"/>
        <end position="129"/>
    </location>
</feature>
<dbReference type="eggNOG" id="COG1196">
    <property type="taxonomic scope" value="Bacteria"/>
</dbReference>
<dbReference type="PANTHER" id="PTHR43628">
    <property type="entry name" value="ACTIVATOR OF C KINASE PROTEIN 1-RELATED"/>
    <property type="match status" value="1"/>
</dbReference>
<name>F4QGP1_9CAUL</name>
<protein>
    <submittedName>
        <fullName evidence="3">Localization factor podJL</fullName>
    </submittedName>
</protein>
<keyword evidence="1" id="KW-0175">Coiled coil</keyword>
<accession>F4QGP1</accession>
<dbReference type="InterPro" id="IPR006597">
    <property type="entry name" value="Sel1-like"/>
</dbReference>
<feature type="coiled-coil region" evidence="1">
    <location>
        <begin position="381"/>
        <end position="467"/>
    </location>
</feature>